<evidence type="ECO:0000313" key="7">
    <source>
        <dbReference type="EMBL" id="SDZ06340.1"/>
    </source>
</evidence>
<dbReference type="OrthoDB" id="5329963at2"/>
<evidence type="ECO:0000256" key="2">
    <source>
        <dbReference type="ARBA" id="ARBA00022519"/>
    </source>
</evidence>
<evidence type="ECO:0000313" key="8">
    <source>
        <dbReference type="Proteomes" id="UP000198625"/>
    </source>
</evidence>
<name>A0A1H3PZ95_9FIRM</name>
<dbReference type="GO" id="GO:0008417">
    <property type="term" value="F:fucosyltransferase activity"/>
    <property type="evidence" value="ECO:0007669"/>
    <property type="project" value="InterPro"/>
</dbReference>
<dbReference type="Proteomes" id="UP000198625">
    <property type="component" value="Unassembled WGS sequence"/>
</dbReference>
<keyword evidence="3 7" id="KW-0328">Glycosyltransferase</keyword>
<dbReference type="InterPro" id="IPR009993">
    <property type="entry name" value="WecF"/>
</dbReference>
<keyword evidence="4 7" id="KW-0808">Transferase</keyword>
<gene>
    <name evidence="7" type="ORF">SAMN05660462_01711</name>
</gene>
<accession>A0A1H3PZ95</accession>
<keyword evidence="2" id="KW-0997">Cell inner membrane</keyword>
<dbReference type="Pfam" id="PF07429">
    <property type="entry name" value="Glyco_transf_56"/>
    <property type="match status" value="1"/>
</dbReference>
<keyword evidence="5" id="KW-0472">Membrane</keyword>
<dbReference type="GO" id="GO:0009246">
    <property type="term" value="P:enterobacterial common antigen biosynthetic process"/>
    <property type="evidence" value="ECO:0007669"/>
    <property type="project" value="InterPro"/>
</dbReference>
<protein>
    <submittedName>
        <fullName evidence="7">4-alpha-L-fucosyltransferase glycosyl transferase group 56</fullName>
    </submittedName>
</protein>
<evidence type="ECO:0000256" key="6">
    <source>
        <dbReference type="SAM" id="MobiDB-lite"/>
    </source>
</evidence>
<reference evidence="7 8" key="1">
    <citation type="submission" date="2016-10" db="EMBL/GenBank/DDBJ databases">
        <authorList>
            <person name="de Groot N.N."/>
        </authorList>
    </citation>
    <scope>NUCLEOTIDE SEQUENCE [LARGE SCALE GENOMIC DNA]</scope>
    <source>
        <strain evidence="7 8">DSM 21650</strain>
    </source>
</reference>
<dbReference type="EMBL" id="FNQE01000017">
    <property type="protein sequence ID" value="SDZ06340.1"/>
    <property type="molecule type" value="Genomic_DNA"/>
</dbReference>
<dbReference type="RefSeq" id="WP_091729891.1">
    <property type="nucleotide sequence ID" value="NZ_FNQE01000017.1"/>
</dbReference>
<feature type="compositionally biased region" description="Basic residues" evidence="6">
    <location>
        <begin position="7"/>
        <end position="16"/>
    </location>
</feature>
<evidence type="ECO:0000256" key="1">
    <source>
        <dbReference type="ARBA" id="ARBA00022475"/>
    </source>
</evidence>
<evidence type="ECO:0000256" key="4">
    <source>
        <dbReference type="ARBA" id="ARBA00022679"/>
    </source>
</evidence>
<organism evidence="7 8">
    <name type="scientific">Proteiniborus ethanoligenes</name>
    <dbReference type="NCBI Taxonomy" id="415015"/>
    <lineage>
        <taxon>Bacteria</taxon>
        <taxon>Bacillati</taxon>
        <taxon>Bacillota</taxon>
        <taxon>Clostridia</taxon>
        <taxon>Eubacteriales</taxon>
        <taxon>Proteiniborus</taxon>
    </lineage>
</organism>
<sequence>MNNNINKKYKSNKLRKQNSNNNKSNKEKNNSKHIKNLHIIVDNFYSRRLIEFVNMNFDKNKHVFALRETEKLKYIDPQNYDNVKRLDLKDIKNLSDMSKKVFIHFLKDDFVKIIDRCEGKNKFYWIIWGADLYNYIDIDLYGESTKEFLVEKNLKNVEEISRKAKKPRKNYKQRLRVIKKISYILATAKGDYNLVKSNYDTNAKYIPFAYPNPIDFTTYDKECEENISNSQYDFKKDYKYVILLGNSGYETNNHLDILYKLKDIDSKEFCVVVPLSYGKRKYIEELILKGKELLGEQFIPLKAFLKPEEYIAILNQVDIGIMNHKRQQGMGNINLLLYLGKKVYMNEEVTYYSYLQEIGVKVFSISEINISSLKEMFAISEDCKKVNKEAIKEFFGDKKVKEYMSKVFEQ</sequence>
<keyword evidence="8" id="KW-1185">Reference proteome</keyword>
<evidence type="ECO:0000256" key="3">
    <source>
        <dbReference type="ARBA" id="ARBA00022676"/>
    </source>
</evidence>
<evidence type="ECO:0000256" key="5">
    <source>
        <dbReference type="ARBA" id="ARBA00023136"/>
    </source>
</evidence>
<feature type="region of interest" description="Disordered" evidence="6">
    <location>
        <begin position="1"/>
        <end position="32"/>
    </location>
</feature>
<proteinExistence type="predicted"/>
<dbReference type="STRING" id="415015.SAMN05660462_01711"/>
<keyword evidence="1" id="KW-1003">Cell membrane</keyword>
<dbReference type="AlphaFoldDB" id="A0A1H3PZ95"/>